<dbReference type="InterPro" id="IPR017871">
    <property type="entry name" value="ABC_transporter-like_CS"/>
</dbReference>
<dbReference type="InterPro" id="IPR003439">
    <property type="entry name" value="ABC_transporter-like_ATP-bd"/>
</dbReference>
<sequence length="293" mass="31275">MSHHSGTPVVLELREVGYRPRGTDALLSDLTLHVHDGEILVIAGPNGAGKSTLIRLIAGLSEPTGGEMLLGGRPYRTVPITERARVIAYVGQSEESDDRLTVSQYVSLGQLPHHRTGGRGDSARATDEALDLADLTRFAGRRMSEISGGERQRAKIARAICQRPRILVLDEPTNHLDPSARGELLSLVSGLGITVVAALHDLTLIEAFASHVALIQGGRLVAHGHPVEVLSSERVRAVFSVDLHRMQHPVEARQISVLDIPIEGRFGTGALPQETPGPAASGAPHLRAVATRG</sequence>
<evidence type="ECO:0000256" key="3">
    <source>
        <dbReference type="ARBA" id="ARBA00022741"/>
    </source>
</evidence>
<comment type="similarity">
    <text evidence="1">Belongs to the ABC transporter superfamily.</text>
</comment>
<dbReference type="SUPFAM" id="SSF52540">
    <property type="entry name" value="P-loop containing nucleoside triphosphate hydrolases"/>
    <property type="match status" value="1"/>
</dbReference>
<dbReference type="EMBL" id="OBML01000002">
    <property type="protein sequence ID" value="SOB95678.1"/>
    <property type="molecule type" value="Genomic_DNA"/>
</dbReference>
<feature type="domain" description="ABC transporter" evidence="8">
    <location>
        <begin position="11"/>
        <end position="242"/>
    </location>
</feature>
<gene>
    <name evidence="9" type="ORF">SAMN05421512_1025</name>
</gene>
<evidence type="ECO:0000313" key="9">
    <source>
        <dbReference type="EMBL" id="SOB95678.1"/>
    </source>
</evidence>
<dbReference type="RefSeq" id="WP_097173844.1">
    <property type="nucleotide sequence ID" value="NZ_OBML01000002.1"/>
</dbReference>
<dbReference type="Proteomes" id="UP000219331">
    <property type="component" value="Unassembled WGS sequence"/>
</dbReference>
<evidence type="ECO:0000256" key="4">
    <source>
        <dbReference type="ARBA" id="ARBA00022840"/>
    </source>
</evidence>
<dbReference type="SMART" id="SM00382">
    <property type="entry name" value="AAA"/>
    <property type="match status" value="1"/>
</dbReference>
<dbReference type="PROSITE" id="PS50893">
    <property type="entry name" value="ABC_TRANSPORTER_2"/>
    <property type="match status" value="1"/>
</dbReference>
<evidence type="ECO:0000256" key="5">
    <source>
        <dbReference type="ARBA" id="ARBA00022967"/>
    </source>
</evidence>
<evidence type="ECO:0000256" key="7">
    <source>
        <dbReference type="SAM" id="MobiDB-lite"/>
    </source>
</evidence>
<evidence type="ECO:0000256" key="2">
    <source>
        <dbReference type="ARBA" id="ARBA00022448"/>
    </source>
</evidence>
<keyword evidence="10" id="KW-1185">Reference proteome</keyword>
<dbReference type="CDD" id="cd03214">
    <property type="entry name" value="ABC_Iron-Siderophores_B12_Hemin"/>
    <property type="match status" value="1"/>
</dbReference>
<accession>A0A285RPN2</accession>
<reference evidence="9 10" key="1">
    <citation type="submission" date="2017-08" db="EMBL/GenBank/DDBJ databases">
        <authorList>
            <person name="de Groot N.N."/>
        </authorList>
    </citation>
    <scope>NUCLEOTIDE SEQUENCE [LARGE SCALE GENOMIC DNA]</scope>
    <source>
        <strain evidence="9 10">USBA 352</strain>
    </source>
</reference>
<name>A0A285RPN2_9HYPH</name>
<dbReference type="AlphaFoldDB" id="A0A285RPN2"/>
<dbReference type="GO" id="GO:0005524">
    <property type="term" value="F:ATP binding"/>
    <property type="evidence" value="ECO:0007669"/>
    <property type="project" value="UniProtKB-KW"/>
</dbReference>
<dbReference type="Pfam" id="PF00005">
    <property type="entry name" value="ABC_tran"/>
    <property type="match status" value="1"/>
</dbReference>
<feature type="region of interest" description="Disordered" evidence="7">
    <location>
        <begin position="271"/>
        <end position="293"/>
    </location>
</feature>
<keyword evidence="4 9" id="KW-0067">ATP-binding</keyword>
<comment type="function">
    <text evidence="6">Part of the ABC transporter complex HmuTUV involved in hemin import. Responsible for energy coupling to the transport system.</text>
</comment>
<evidence type="ECO:0000256" key="1">
    <source>
        <dbReference type="ARBA" id="ARBA00005417"/>
    </source>
</evidence>
<dbReference type="STRING" id="538381.GCA_001696535_03502"/>
<dbReference type="OrthoDB" id="9805601at2"/>
<dbReference type="Gene3D" id="3.40.50.300">
    <property type="entry name" value="P-loop containing nucleotide triphosphate hydrolases"/>
    <property type="match status" value="1"/>
</dbReference>
<evidence type="ECO:0000259" key="8">
    <source>
        <dbReference type="PROSITE" id="PS50893"/>
    </source>
</evidence>
<dbReference type="InterPro" id="IPR027417">
    <property type="entry name" value="P-loop_NTPase"/>
</dbReference>
<dbReference type="PROSITE" id="PS00211">
    <property type="entry name" value="ABC_TRANSPORTER_1"/>
    <property type="match status" value="1"/>
</dbReference>
<dbReference type="InterPro" id="IPR003593">
    <property type="entry name" value="AAA+_ATPase"/>
</dbReference>
<organism evidence="9 10">
    <name type="scientific">Stappia indica</name>
    <dbReference type="NCBI Taxonomy" id="538381"/>
    <lineage>
        <taxon>Bacteria</taxon>
        <taxon>Pseudomonadati</taxon>
        <taxon>Pseudomonadota</taxon>
        <taxon>Alphaproteobacteria</taxon>
        <taxon>Hyphomicrobiales</taxon>
        <taxon>Stappiaceae</taxon>
        <taxon>Stappia</taxon>
    </lineage>
</organism>
<proteinExistence type="inferred from homology"/>
<dbReference type="PANTHER" id="PTHR42794">
    <property type="entry name" value="HEMIN IMPORT ATP-BINDING PROTEIN HMUV"/>
    <property type="match status" value="1"/>
</dbReference>
<dbReference type="GO" id="GO:0016887">
    <property type="term" value="F:ATP hydrolysis activity"/>
    <property type="evidence" value="ECO:0007669"/>
    <property type="project" value="InterPro"/>
</dbReference>
<evidence type="ECO:0000313" key="10">
    <source>
        <dbReference type="Proteomes" id="UP000219331"/>
    </source>
</evidence>
<evidence type="ECO:0000256" key="6">
    <source>
        <dbReference type="ARBA" id="ARBA00037066"/>
    </source>
</evidence>
<keyword evidence="5" id="KW-1278">Translocase</keyword>
<keyword evidence="2" id="KW-0813">Transport</keyword>
<protein>
    <submittedName>
        <fullName evidence="9">Iron complex transport system ATP-binding protein</fullName>
    </submittedName>
</protein>
<keyword evidence="3" id="KW-0547">Nucleotide-binding</keyword>
<dbReference type="PANTHER" id="PTHR42794:SF1">
    <property type="entry name" value="HEMIN IMPORT ATP-BINDING PROTEIN HMUV"/>
    <property type="match status" value="1"/>
</dbReference>